<dbReference type="GO" id="GO:0047443">
    <property type="term" value="F:4-hydroxy-4-methyl-2-oxoglutarate aldolase activity"/>
    <property type="evidence" value="ECO:0007669"/>
    <property type="project" value="TreeGrafter"/>
</dbReference>
<dbReference type="CDD" id="cd16841">
    <property type="entry name" value="RraA_family"/>
    <property type="match status" value="1"/>
</dbReference>
<evidence type="ECO:0000256" key="4">
    <source>
        <dbReference type="ARBA" id="ARBA00030169"/>
    </source>
</evidence>
<organism evidence="6 7">
    <name type="scientific">Skermanella aerolata</name>
    <dbReference type="NCBI Taxonomy" id="393310"/>
    <lineage>
        <taxon>Bacteria</taxon>
        <taxon>Pseudomonadati</taxon>
        <taxon>Pseudomonadota</taxon>
        <taxon>Alphaproteobacteria</taxon>
        <taxon>Rhodospirillales</taxon>
        <taxon>Azospirillaceae</taxon>
        <taxon>Skermanella</taxon>
    </lineage>
</organism>
<dbReference type="RefSeq" id="WP_044426464.1">
    <property type="nucleotide sequence ID" value="NZ_BJYZ01000007.1"/>
</dbReference>
<feature type="binding site" evidence="5">
    <location>
        <begin position="111"/>
        <end position="114"/>
    </location>
    <ligand>
        <name>substrate</name>
    </ligand>
</feature>
<dbReference type="PANTHER" id="PTHR33254:SF4">
    <property type="entry name" value="4-HYDROXY-4-METHYL-2-OXOGLUTARATE ALDOLASE 3-RELATED"/>
    <property type="match status" value="1"/>
</dbReference>
<gene>
    <name evidence="6" type="ORF">SAE02_17630</name>
</gene>
<dbReference type="GO" id="GO:0008948">
    <property type="term" value="F:oxaloacetate decarboxylase activity"/>
    <property type="evidence" value="ECO:0007669"/>
    <property type="project" value="TreeGrafter"/>
</dbReference>
<comment type="cofactor">
    <cofactor evidence="1">
        <name>a divalent metal cation</name>
        <dbReference type="ChEBI" id="CHEBI:60240"/>
    </cofactor>
</comment>
<feature type="binding site" evidence="5">
    <location>
        <position position="133"/>
    </location>
    <ligand>
        <name>substrate</name>
    </ligand>
</feature>
<reference evidence="6 7" key="1">
    <citation type="submission" date="2019-07" db="EMBL/GenBank/DDBJ databases">
        <title>Whole genome shotgun sequence of Skermanella aerolata NBRC 106429.</title>
        <authorList>
            <person name="Hosoyama A."/>
            <person name="Uohara A."/>
            <person name="Ohji S."/>
            <person name="Ichikawa N."/>
        </authorList>
    </citation>
    <scope>NUCLEOTIDE SEQUENCE [LARGE SCALE GENOMIC DNA]</scope>
    <source>
        <strain evidence="6 7">NBRC 106429</strain>
    </source>
</reference>
<comment type="caution">
    <text evidence="6">The sequence shown here is derived from an EMBL/GenBank/DDBJ whole genome shotgun (WGS) entry which is preliminary data.</text>
</comment>
<dbReference type="EMBL" id="BJYZ01000007">
    <property type="protein sequence ID" value="GEO37615.1"/>
    <property type="molecule type" value="Genomic_DNA"/>
</dbReference>
<keyword evidence="6" id="KW-0489">Methyltransferase</keyword>
<accession>A0A512DMB4</accession>
<dbReference type="InterPro" id="IPR005493">
    <property type="entry name" value="RraA/RraA-like"/>
</dbReference>
<dbReference type="Pfam" id="PF03737">
    <property type="entry name" value="RraA-like"/>
    <property type="match status" value="1"/>
</dbReference>
<dbReference type="Proteomes" id="UP000321523">
    <property type="component" value="Unassembled WGS sequence"/>
</dbReference>
<evidence type="ECO:0000256" key="2">
    <source>
        <dbReference type="ARBA" id="ARBA00016549"/>
    </source>
</evidence>
<dbReference type="Gene3D" id="3.50.30.40">
    <property type="entry name" value="Ribonuclease E inhibitor RraA/RraA-like"/>
    <property type="match status" value="1"/>
</dbReference>
<proteinExistence type="predicted"/>
<protein>
    <recommendedName>
        <fullName evidence="2">Putative 4-hydroxy-4-methyl-2-oxoglutarate aldolase</fullName>
    </recommendedName>
    <alternativeName>
        <fullName evidence="3">Regulator of ribonuclease activity homolog</fullName>
    </alternativeName>
    <alternativeName>
        <fullName evidence="4">RraA-like protein</fullName>
    </alternativeName>
</protein>
<dbReference type="PANTHER" id="PTHR33254">
    <property type="entry name" value="4-HYDROXY-4-METHYL-2-OXOGLUTARATE ALDOLASE 3-RELATED"/>
    <property type="match status" value="1"/>
</dbReference>
<dbReference type="GO" id="GO:0046872">
    <property type="term" value="F:metal ion binding"/>
    <property type="evidence" value="ECO:0007669"/>
    <property type="project" value="UniProtKB-KW"/>
</dbReference>
<evidence type="ECO:0000256" key="3">
    <source>
        <dbReference type="ARBA" id="ARBA00029596"/>
    </source>
</evidence>
<dbReference type="SUPFAM" id="SSF89562">
    <property type="entry name" value="RraA-like"/>
    <property type="match status" value="1"/>
</dbReference>
<dbReference type="InterPro" id="IPR036704">
    <property type="entry name" value="RraA/RraA-like_sf"/>
</dbReference>
<dbReference type="AlphaFoldDB" id="A0A512DMB4"/>
<dbReference type="GO" id="GO:0008168">
    <property type="term" value="F:methyltransferase activity"/>
    <property type="evidence" value="ECO:0007669"/>
    <property type="project" value="UniProtKB-KW"/>
</dbReference>
<keyword evidence="7" id="KW-1185">Reference proteome</keyword>
<evidence type="ECO:0000313" key="6">
    <source>
        <dbReference type="EMBL" id="GEO37615.1"/>
    </source>
</evidence>
<evidence type="ECO:0000256" key="5">
    <source>
        <dbReference type="PIRSR" id="PIRSR605493-1"/>
    </source>
</evidence>
<evidence type="ECO:0000313" key="7">
    <source>
        <dbReference type="Proteomes" id="UP000321523"/>
    </source>
</evidence>
<sequence>MANDTELLDPARLDLIRTKLFTAVLGDVMDARGLTRQFLPPEIRALDPDMVIAGYAMPVLEADCCGDLEGQRDGQGGRSNPFGLMLRALDELKQNEVYICTGGTPRYALWGELMSTRAKTLGAAGAVVDGYHRDTNGIRRLGFPVFSYGSYAQDQRVRGRVIDYRCPIQFANGARVDPGDVIVGDIDGVLVIPRARADEIVSAALEKVEGEEAVRLMIEKGESTEAIFGKTGIM</sequence>
<feature type="binding site" evidence="5">
    <location>
        <position position="134"/>
    </location>
    <ligand>
        <name>Mg(2+)</name>
        <dbReference type="ChEBI" id="CHEBI:18420"/>
    </ligand>
</feature>
<dbReference type="GO" id="GO:0032259">
    <property type="term" value="P:methylation"/>
    <property type="evidence" value="ECO:0007669"/>
    <property type="project" value="UniProtKB-KW"/>
</dbReference>
<keyword evidence="5" id="KW-0479">Metal-binding</keyword>
<comment type="cofactor">
    <cofactor evidence="5">
        <name>Mg(2+)</name>
        <dbReference type="ChEBI" id="CHEBI:18420"/>
    </cofactor>
</comment>
<keyword evidence="6" id="KW-0808">Transferase</keyword>
<keyword evidence="5" id="KW-0460">Magnesium</keyword>
<evidence type="ECO:0000256" key="1">
    <source>
        <dbReference type="ARBA" id="ARBA00001968"/>
    </source>
</evidence>
<name>A0A512DMB4_9PROT</name>